<accession>A0A9P9E5C3</accession>
<protein>
    <submittedName>
        <fullName evidence="5">Aldehyde dehydrogenase domain-containing protein</fullName>
    </submittedName>
</protein>
<dbReference type="InterPro" id="IPR015590">
    <property type="entry name" value="Aldehyde_DH_dom"/>
</dbReference>
<evidence type="ECO:0000256" key="1">
    <source>
        <dbReference type="ARBA" id="ARBA00009986"/>
    </source>
</evidence>
<evidence type="ECO:0000259" key="4">
    <source>
        <dbReference type="Pfam" id="PF00171"/>
    </source>
</evidence>
<dbReference type="InterPro" id="IPR016163">
    <property type="entry name" value="Ald_DH_C"/>
</dbReference>
<gene>
    <name evidence="5" type="ORF">B0J11DRAFT_219988</name>
</gene>
<dbReference type="InterPro" id="IPR016162">
    <property type="entry name" value="Ald_DH_N"/>
</dbReference>
<dbReference type="CDD" id="cd07105">
    <property type="entry name" value="ALDH_SaliADH"/>
    <property type="match status" value="1"/>
</dbReference>
<dbReference type="PANTHER" id="PTHR43353">
    <property type="entry name" value="SUCCINATE-SEMIALDEHYDE DEHYDROGENASE, MITOCHONDRIAL"/>
    <property type="match status" value="1"/>
</dbReference>
<evidence type="ECO:0000313" key="6">
    <source>
        <dbReference type="Proteomes" id="UP000700596"/>
    </source>
</evidence>
<comment type="similarity">
    <text evidence="1">Belongs to the aldehyde dehydrogenase family.</text>
</comment>
<dbReference type="FunFam" id="3.40.605.10:FF:000012">
    <property type="entry name" value="NAD-dependent succinate-semialdehyde dehydrogenase"/>
    <property type="match status" value="1"/>
</dbReference>
<dbReference type="InterPro" id="IPR016160">
    <property type="entry name" value="Ald_DH_CS_CYS"/>
</dbReference>
<dbReference type="EMBL" id="JAGMWT010000003">
    <property type="protein sequence ID" value="KAH7132210.1"/>
    <property type="molecule type" value="Genomic_DNA"/>
</dbReference>
<evidence type="ECO:0000313" key="5">
    <source>
        <dbReference type="EMBL" id="KAH7132210.1"/>
    </source>
</evidence>
<keyword evidence="2" id="KW-0521">NADP</keyword>
<dbReference type="PROSITE" id="PS00070">
    <property type="entry name" value="ALDEHYDE_DEHYDR_CYS"/>
    <property type="match status" value="1"/>
</dbReference>
<comment type="caution">
    <text evidence="5">The sequence shown here is derived from an EMBL/GenBank/DDBJ whole genome shotgun (WGS) entry which is preliminary data.</text>
</comment>
<dbReference type="GO" id="GO:0004777">
    <property type="term" value="F:succinate-semialdehyde dehydrogenase (NAD+) activity"/>
    <property type="evidence" value="ECO:0007669"/>
    <property type="project" value="TreeGrafter"/>
</dbReference>
<keyword evidence="3" id="KW-0560">Oxidoreductase</keyword>
<organism evidence="5 6">
    <name type="scientific">Dendryphion nanum</name>
    <dbReference type="NCBI Taxonomy" id="256645"/>
    <lineage>
        <taxon>Eukaryota</taxon>
        <taxon>Fungi</taxon>
        <taxon>Dikarya</taxon>
        <taxon>Ascomycota</taxon>
        <taxon>Pezizomycotina</taxon>
        <taxon>Dothideomycetes</taxon>
        <taxon>Pleosporomycetidae</taxon>
        <taxon>Pleosporales</taxon>
        <taxon>Torulaceae</taxon>
        <taxon>Dendryphion</taxon>
    </lineage>
</organism>
<dbReference type="Proteomes" id="UP000700596">
    <property type="component" value="Unassembled WGS sequence"/>
</dbReference>
<evidence type="ECO:0000256" key="2">
    <source>
        <dbReference type="ARBA" id="ARBA00022857"/>
    </source>
</evidence>
<dbReference type="OrthoDB" id="310895at2759"/>
<dbReference type="Gene3D" id="3.40.605.10">
    <property type="entry name" value="Aldehyde Dehydrogenase, Chain A, domain 1"/>
    <property type="match status" value="1"/>
</dbReference>
<reference evidence="5" key="1">
    <citation type="journal article" date="2021" name="Nat. Commun.">
        <title>Genetic determinants of endophytism in the Arabidopsis root mycobiome.</title>
        <authorList>
            <person name="Mesny F."/>
            <person name="Miyauchi S."/>
            <person name="Thiergart T."/>
            <person name="Pickel B."/>
            <person name="Atanasova L."/>
            <person name="Karlsson M."/>
            <person name="Huettel B."/>
            <person name="Barry K.W."/>
            <person name="Haridas S."/>
            <person name="Chen C."/>
            <person name="Bauer D."/>
            <person name="Andreopoulos W."/>
            <person name="Pangilinan J."/>
            <person name="LaButti K."/>
            <person name="Riley R."/>
            <person name="Lipzen A."/>
            <person name="Clum A."/>
            <person name="Drula E."/>
            <person name="Henrissat B."/>
            <person name="Kohler A."/>
            <person name="Grigoriev I.V."/>
            <person name="Martin F.M."/>
            <person name="Hacquard S."/>
        </authorList>
    </citation>
    <scope>NUCLEOTIDE SEQUENCE</scope>
    <source>
        <strain evidence="5">MPI-CAGE-CH-0243</strain>
    </source>
</reference>
<dbReference type="GO" id="GO:0009450">
    <property type="term" value="P:gamma-aminobutyric acid catabolic process"/>
    <property type="evidence" value="ECO:0007669"/>
    <property type="project" value="TreeGrafter"/>
</dbReference>
<proteinExistence type="inferred from homology"/>
<dbReference type="AlphaFoldDB" id="A0A9P9E5C3"/>
<keyword evidence="6" id="KW-1185">Reference proteome</keyword>
<name>A0A9P9E5C3_9PLEO</name>
<dbReference type="SUPFAM" id="SSF53720">
    <property type="entry name" value="ALDH-like"/>
    <property type="match status" value="1"/>
</dbReference>
<dbReference type="InterPro" id="IPR050740">
    <property type="entry name" value="Aldehyde_DH_Superfamily"/>
</dbReference>
<dbReference type="InterPro" id="IPR016161">
    <property type="entry name" value="Ald_DH/histidinol_DH"/>
</dbReference>
<dbReference type="PANTHER" id="PTHR43353:SF2">
    <property type="entry name" value="ALDEHYDE DEHYDROGENASE FAMILY PROTEIN (AFU_ORTHOLOGUE AFUA_8G05520)"/>
    <property type="match status" value="1"/>
</dbReference>
<evidence type="ECO:0000256" key="3">
    <source>
        <dbReference type="ARBA" id="ARBA00023002"/>
    </source>
</evidence>
<dbReference type="Gene3D" id="3.40.309.10">
    <property type="entry name" value="Aldehyde Dehydrogenase, Chain A, domain 2"/>
    <property type="match status" value="1"/>
</dbReference>
<feature type="domain" description="Aldehyde dehydrogenase" evidence="4">
    <location>
        <begin position="19"/>
        <end position="473"/>
    </location>
</feature>
<sequence>MASNHIIVPLLINGEEVSHSSTFDIVSPSTGETCWQAVSATAEDAIKAVEAAEKAFETWSKTKPSTRTSILLKAADILEANIQENAQYMMTEMGADQGTAQFFVVPLAIAMCRDLAGRISGISGSVPVLAKEGQSGMIWKEPYGVCLGIVPWNAPYVFGIRSAATAIATGNTTVLKSSELSPRCYWAIGKAFAEAGLPAGVLNIISCKPEDAPKVVNAMIEHPAVRKVNFTGSASVGRKIARVCGENLKPILMELGGKNSAIVLHDADLSKAAGECIAGAFLNAGQICMGTDRILAHASIAEKLVETIKEQLSAAAKESTSPPNVVSAGSKSRLAKLVSDAISHGAVLISGSDSQVNSPGADFVPTILGNLDSKAELYNEEAFGPFVSVQTFNEDDEAIRIANSTSYGLSAAVFTKDLRRGLAIAKRLQSGAVHINSMTVHDEPALPMGGVKSSGWGRFNAEEGMDEFLVRKCVTWDD</sequence>
<dbReference type="Pfam" id="PF00171">
    <property type="entry name" value="Aldedh"/>
    <property type="match status" value="1"/>
</dbReference>